<proteinExistence type="predicted"/>
<dbReference type="Proteomes" id="UP001180020">
    <property type="component" value="Unassembled WGS sequence"/>
</dbReference>
<reference evidence="1" key="2">
    <citation type="submission" date="2023-06" db="EMBL/GenBank/DDBJ databases">
        <authorList>
            <person name="Ma L."/>
            <person name="Liu K.-W."/>
            <person name="Li Z."/>
            <person name="Hsiao Y.-Y."/>
            <person name="Qi Y."/>
            <person name="Fu T."/>
            <person name="Tang G."/>
            <person name="Zhang D."/>
            <person name="Sun W.-H."/>
            <person name="Liu D.-K."/>
            <person name="Li Y."/>
            <person name="Chen G.-Z."/>
            <person name="Liu X.-D."/>
            <person name="Liao X.-Y."/>
            <person name="Jiang Y.-T."/>
            <person name="Yu X."/>
            <person name="Hao Y."/>
            <person name="Huang J."/>
            <person name="Zhao X.-W."/>
            <person name="Ke S."/>
            <person name="Chen Y.-Y."/>
            <person name="Wu W.-L."/>
            <person name="Hsu J.-L."/>
            <person name="Lin Y.-F."/>
            <person name="Huang M.-D."/>
            <person name="Li C.-Y."/>
            <person name="Huang L."/>
            <person name="Wang Z.-W."/>
            <person name="Zhao X."/>
            <person name="Zhong W.-Y."/>
            <person name="Peng D.-H."/>
            <person name="Ahmad S."/>
            <person name="Lan S."/>
            <person name="Zhang J.-S."/>
            <person name="Tsai W.-C."/>
            <person name="Van De Peer Y."/>
            <person name="Liu Z.-J."/>
        </authorList>
    </citation>
    <scope>NUCLEOTIDE SEQUENCE</scope>
    <source>
        <strain evidence="1">CP</strain>
        <tissue evidence="1">Leaves</tissue>
    </source>
</reference>
<keyword evidence="2" id="KW-1185">Reference proteome</keyword>
<dbReference type="AlphaFoldDB" id="A0AAV9BYX2"/>
<organism evidence="1 2">
    <name type="scientific">Acorus calamus</name>
    <name type="common">Sweet flag</name>
    <dbReference type="NCBI Taxonomy" id="4465"/>
    <lineage>
        <taxon>Eukaryota</taxon>
        <taxon>Viridiplantae</taxon>
        <taxon>Streptophyta</taxon>
        <taxon>Embryophyta</taxon>
        <taxon>Tracheophyta</taxon>
        <taxon>Spermatophyta</taxon>
        <taxon>Magnoliopsida</taxon>
        <taxon>Liliopsida</taxon>
        <taxon>Acoraceae</taxon>
        <taxon>Acorus</taxon>
    </lineage>
</organism>
<evidence type="ECO:0000313" key="1">
    <source>
        <dbReference type="EMBL" id="KAK1281970.1"/>
    </source>
</evidence>
<evidence type="ECO:0000313" key="2">
    <source>
        <dbReference type="Proteomes" id="UP001180020"/>
    </source>
</evidence>
<comment type="caution">
    <text evidence="1">The sequence shown here is derived from an EMBL/GenBank/DDBJ whole genome shotgun (WGS) entry which is preliminary data.</text>
</comment>
<protein>
    <submittedName>
        <fullName evidence="1">Uncharacterized protein</fullName>
    </submittedName>
</protein>
<accession>A0AAV9BYX2</accession>
<reference evidence="1" key="1">
    <citation type="journal article" date="2023" name="Nat. Commun.">
        <title>Diploid and tetraploid genomes of Acorus and the evolution of monocots.</title>
        <authorList>
            <person name="Ma L."/>
            <person name="Liu K.W."/>
            <person name="Li Z."/>
            <person name="Hsiao Y.Y."/>
            <person name="Qi Y."/>
            <person name="Fu T."/>
            <person name="Tang G.D."/>
            <person name="Zhang D."/>
            <person name="Sun W.H."/>
            <person name="Liu D.K."/>
            <person name="Li Y."/>
            <person name="Chen G.Z."/>
            <person name="Liu X.D."/>
            <person name="Liao X.Y."/>
            <person name="Jiang Y.T."/>
            <person name="Yu X."/>
            <person name="Hao Y."/>
            <person name="Huang J."/>
            <person name="Zhao X.W."/>
            <person name="Ke S."/>
            <person name="Chen Y.Y."/>
            <person name="Wu W.L."/>
            <person name="Hsu J.L."/>
            <person name="Lin Y.F."/>
            <person name="Huang M.D."/>
            <person name="Li C.Y."/>
            <person name="Huang L."/>
            <person name="Wang Z.W."/>
            <person name="Zhao X."/>
            <person name="Zhong W.Y."/>
            <person name="Peng D.H."/>
            <person name="Ahmad S."/>
            <person name="Lan S."/>
            <person name="Zhang J.S."/>
            <person name="Tsai W.C."/>
            <person name="Van de Peer Y."/>
            <person name="Liu Z.J."/>
        </authorList>
    </citation>
    <scope>NUCLEOTIDE SEQUENCE</scope>
    <source>
        <strain evidence="1">CP</strain>
    </source>
</reference>
<dbReference type="EMBL" id="JAUJYO010000022">
    <property type="protein sequence ID" value="KAK1281970.1"/>
    <property type="molecule type" value="Genomic_DNA"/>
</dbReference>
<sequence length="57" mass="6342">MSSIDQRRAKLVIGNENDLHHKKELLGCLEDKKADRQMARSGSILQHPILASSNSNS</sequence>
<gene>
    <name evidence="1" type="ORF">QJS10_CPB22g00906</name>
</gene>
<name>A0AAV9BYX2_ACOCL</name>